<feature type="domain" description="HD" evidence="9">
    <location>
        <begin position="495"/>
        <end position="617"/>
    </location>
</feature>
<feature type="region of interest" description="Uridylyltransferase" evidence="7">
    <location>
        <begin position="1"/>
        <end position="375"/>
    </location>
</feature>
<dbReference type="InterPro" id="IPR002912">
    <property type="entry name" value="ACT_dom"/>
</dbReference>
<evidence type="ECO:0000256" key="2">
    <source>
        <dbReference type="ARBA" id="ARBA00022695"/>
    </source>
</evidence>
<dbReference type="GO" id="GO:0008773">
    <property type="term" value="F:[protein-PII] uridylyltransferase activity"/>
    <property type="evidence" value="ECO:0007669"/>
    <property type="project" value="UniProtKB-UniRule"/>
</dbReference>
<dbReference type="CDD" id="cd04900">
    <property type="entry name" value="ACT_UUR-like_1"/>
    <property type="match status" value="1"/>
</dbReference>
<dbReference type="GO" id="GO:0006808">
    <property type="term" value="P:regulation of nitrogen utilization"/>
    <property type="evidence" value="ECO:0007669"/>
    <property type="project" value="UniProtKB-UniRule"/>
</dbReference>
<dbReference type="RefSeq" id="WP_407933360.1">
    <property type="nucleotide sequence ID" value="NZ_JAMZFT010000002.1"/>
</dbReference>
<keyword evidence="6 7" id="KW-0511">Multifunctional enzyme</keyword>
<dbReference type="SUPFAM" id="SSF81891">
    <property type="entry name" value="Poly A polymerase C-terminal region-like"/>
    <property type="match status" value="1"/>
</dbReference>
<dbReference type="SUPFAM" id="SSF55021">
    <property type="entry name" value="ACT-like"/>
    <property type="match status" value="2"/>
</dbReference>
<dbReference type="SUPFAM" id="SSF81593">
    <property type="entry name" value="Nucleotidyltransferase substrate binding subunit/domain"/>
    <property type="match status" value="1"/>
</dbReference>
<dbReference type="AlphaFoldDB" id="A0A9J6PF06"/>
<comment type="catalytic activity">
    <reaction evidence="7">
        <text>[protein-PII]-uridylyl-L-tyrosine + H2O = [protein-PII]-L-tyrosine + UMP + H(+)</text>
        <dbReference type="Rhea" id="RHEA:48600"/>
        <dbReference type="Rhea" id="RHEA-COMP:12147"/>
        <dbReference type="Rhea" id="RHEA-COMP:12148"/>
        <dbReference type="ChEBI" id="CHEBI:15377"/>
        <dbReference type="ChEBI" id="CHEBI:15378"/>
        <dbReference type="ChEBI" id="CHEBI:46858"/>
        <dbReference type="ChEBI" id="CHEBI:57865"/>
        <dbReference type="ChEBI" id="CHEBI:90602"/>
    </reaction>
</comment>
<keyword evidence="3" id="KW-0677">Repeat</keyword>
<reference evidence="10" key="1">
    <citation type="submission" date="2022-06" db="EMBL/GenBank/DDBJ databases">
        <title>Isolation and Genomics of Futiania mangrovii gen. nov., sp. nov., a Rare and Metabolically-versatile member in the Class Alphaproteobacteria.</title>
        <authorList>
            <person name="Liu L."/>
            <person name="Huang W.-C."/>
            <person name="Pan J."/>
            <person name="Li J."/>
            <person name="Huang Y."/>
            <person name="Du H."/>
            <person name="Liu Y."/>
            <person name="Li M."/>
        </authorList>
    </citation>
    <scope>NUCLEOTIDE SEQUENCE</scope>
    <source>
        <strain evidence="10">FT118</strain>
    </source>
</reference>
<keyword evidence="1 7" id="KW-0808">Transferase</keyword>
<dbReference type="CDD" id="cd00077">
    <property type="entry name" value="HDc"/>
    <property type="match status" value="1"/>
</dbReference>
<dbReference type="InterPro" id="IPR013546">
    <property type="entry name" value="PII_UdlTrfase/GS_AdlTrfase"/>
</dbReference>
<keyword evidence="4 7" id="KW-0378">Hydrolase</keyword>
<dbReference type="PROSITE" id="PS51831">
    <property type="entry name" value="HD"/>
    <property type="match status" value="1"/>
</dbReference>
<dbReference type="Pfam" id="PF01909">
    <property type="entry name" value="NTP_transf_2"/>
    <property type="match status" value="1"/>
</dbReference>
<dbReference type="CDD" id="cd05401">
    <property type="entry name" value="NT_GlnE_GlnD_like"/>
    <property type="match status" value="1"/>
</dbReference>
<dbReference type="GO" id="GO:0008081">
    <property type="term" value="F:phosphoric diester hydrolase activity"/>
    <property type="evidence" value="ECO:0007669"/>
    <property type="project" value="UniProtKB-UniRule"/>
</dbReference>
<evidence type="ECO:0000256" key="3">
    <source>
        <dbReference type="ARBA" id="ARBA00022737"/>
    </source>
</evidence>
<comment type="catalytic activity">
    <reaction evidence="7">
        <text>[protein-PII]-L-tyrosine + UTP = [protein-PII]-uridylyl-L-tyrosine + diphosphate</text>
        <dbReference type="Rhea" id="RHEA:13673"/>
        <dbReference type="Rhea" id="RHEA-COMP:12147"/>
        <dbReference type="Rhea" id="RHEA-COMP:12148"/>
        <dbReference type="ChEBI" id="CHEBI:33019"/>
        <dbReference type="ChEBI" id="CHEBI:46398"/>
        <dbReference type="ChEBI" id="CHEBI:46858"/>
        <dbReference type="ChEBI" id="CHEBI:90602"/>
        <dbReference type="EC" id="2.7.7.59"/>
    </reaction>
</comment>
<dbReference type="Gene3D" id="3.30.460.10">
    <property type="entry name" value="Beta Polymerase, domain 2"/>
    <property type="match status" value="1"/>
</dbReference>
<name>A0A9J6PF06_9PROT</name>
<dbReference type="HAMAP" id="MF_00277">
    <property type="entry name" value="PII_uridylyl_transf"/>
    <property type="match status" value="1"/>
</dbReference>
<evidence type="ECO:0000313" key="11">
    <source>
        <dbReference type="Proteomes" id="UP001055804"/>
    </source>
</evidence>
<comment type="domain">
    <text evidence="7">Has four distinct domains: an N-terminal nucleotidyltransferase (NT) domain responsible for UTase activity, a central HD domain that encodes UR activity, and two C-terminal ACT domains that seem to have a role in glutamine sensing.</text>
</comment>
<feature type="domain" description="ACT" evidence="8">
    <location>
        <begin position="846"/>
        <end position="925"/>
    </location>
</feature>
<accession>A0A9J6PF06</accession>
<keyword evidence="2 7" id="KW-0548">Nucleotidyltransferase</keyword>
<dbReference type="Proteomes" id="UP001055804">
    <property type="component" value="Unassembled WGS sequence"/>
</dbReference>
<evidence type="ECO:0000256" key="5">
    <source>
        <dbReference type="ARBA" id="ARBA00022842"/>
    </source>
</evidence>
<comment type="function">
    <text evidence="7">Modifies, by uridylylation and deuridylylation, the PII regulatory proteins (GlnB and homologs), in response to the nitrogen status of the cell that GlnD senses through the glutamine level. Under low glutamine levels, catalyzes the conversion of the PII proteins and UTP to PII-UMP and PPi, while under higher glutamine levels, GlnD hydrolyzes PII-UMP to PII and UMP (deuridylylation). Thus, controls uridylylation state and activity of the PII proteins, and plays an important role in the regulation of nitrogen metabolism.</text>
</comment>
<dbReference type="Pfam" id="PF24931">
    <property type="entry name" value="ACT_ACR9_3rd"/>
    <property type="match status" value="1"/>
</dbReference>
<dbReference type="Pfam" id="PF01966">
    <property type="entry name" value="HD"/>
    <property type="match status" value="1"/>
</dbReference>
<dbReference type="InterPro" id="IPR043519">
    <property type="entry name" value="NT_sf"/>
</dbReference>
<dbReference type="InterPro" id="IPR010043">
    <property type="entry name" value="UTase/UR"/>
</dbReference>
<feature type="domain" description="ACT" evidence="8">
    <location>
        <begin position="735"/>
        <end position="817"/>
    </location>
</feature>
<dbReference type="InterPro" id="IPR003607">
    <property type="entry name" value="HD/PDEase_dom"/>
</dbReference>
<protein>
    <recommendedName>
        <fullName evidence="7">Bifunctional uridylyltransferase/uridylyl-removing enzyme</fullName>
        <shortName evidence="7">UTase/UR</shortName>
    </recommendedName>
    <alternativeName>
        <fullName evidence="7">Bifunctional [protein-PII] modification enzyme</fullName>
    </alternativeName>
    <alternativeName>
        <fullName evidence="7">Bifunctional nitrogen sensor protein</fullName>
    </alternativeName>
    <domain>
        <recommendedName>
            <fullName evidence="7">[Protein-PII] uridylyltransferase</fullName>
            <shortName evidence="7">PII uridylyltransferase</shortName>
            <shortName evidence="7">UTase</shortName>
            <ecNumber evidence="7">2.7.7.59</ecNumber>
        </recommendedName>
    </domain>
    <domain>
        <recommendedName>
            <fullName evidence="7">[Protein-PII]-UMP uridylyl-removing enzyme</fullName>
            <shortName evidence="7">UR</shortName>
            <ecNumber evidence="7">3.1.4.-</ecNumber>
        </recommendedName>
    </domain>
</protein>
<dbReference type="PROSITE" id="PS51671">
    <property type="entry name" value="ACT"/>
    <property type="match status" value="2"/>
</dbReference>
<comment type="cofactor">
    <cofactor evidence="7">
        <name>Mg(2+)</name>
        <dbReference type="ChEBI" id="CHEBI:18420"/>
    </cofactor>
</comment>
<evidence type="ECO:0000256" key="1">
    <source>
        <dbReference type="ARBA" id="ARBA00022679"/>
    </source>
</evidence>
<proteinExistence type="inferred from homology"/>
<dbReference type="PANTHER" id="PTHR47320:SF1">
    <property type="entry name" value="BIFUNCTIONAL URIDYLYLTRANSFERASE_URIDYLYL-REMOVING ENZYME"/>
    <property type="match status" value="1"/>
</dbReference>
<comment type="caution">
    <text evidence="10">The sequence shown here is derived from an EMBL/GenBank/DDBJ whole genome shotgun (WGS) entry which is preliminary data.</text>
</comment>
<dbReference type="EC" id="3.1.4.-" evidence="7"/>
<organism evidence="10 11">
    <name type="scientific">Futiania mangrovi</name>
    <dbReference type="NCBI Taxonomy" id="2959716"/>
    <lineage>
        <taxon>Bacteria</taxon>
        <taxon>Pseudomonadati</taxon>
        <taxon>Pseudomonadota</taxon>
        <taxon>Alphaproteobacteria</taxon>
        <taxon>Futianiales</taxon>
        <taxon>Futianiaceae</taxon>
        <taxon>Futiania</taxon>
    </lineage>
</organism>
<keyword evidence="5 7" id="KW-0460">Magnesium</keyword>
<evidence type="ECO:0000256" key="6">
    <source>
        <dbReference type="ARBA" id="ARBA00023268"/>
    </source>
</evidence>
<dbReference type="InterPro" id="IPR002934">
    <property type="entry name" value="Polymerase_NTP_transf_dom"/>
</dbReference>
<evidence type="ECO:0000256" key="4">
    <source>
        <dbReference type="ARBA" id="ARBA00022801"/>
    </source>
</evidence>
<dbReference type="InterPro" id="IPR045865">
    <property type="entry name" value="ACT-like_dom_sf"/>
</dbReference>
<dbReference type="NCBIfam" id="NF003467">
    <property type="entry name" value="PRK05092.1"/>
    <property type="match status" value="1"/>
</dbReference>
<dbReference type="CDD" id="cd04899">
    <property type="entry name" value="ACT_ACR-UUR-like_2"/>
    <property type="match status" value="1"/>
</dbReference>
<dbReference type="NCBIfam" id="TIGR01693">
    <property type="entry name" value="UTase_glnD"/>
    <property type="match status" value="1"/>
</dbReference>
<keyword evidence="11" id="KW-1185">Reference proteome</keyword>
<dbReference type="EC" id="2.7.7.59" evidence="7"/>
<evidence type="ECO:0000259" key="9">
    <source>
        <dbReference type="PROSITE" id="PS51831"/>
    </source>
</evidence>
<comment type="activity regulation">
    <text evidence="7">Uridylyltransferase (UTase) activity is inhibited by glutamine, while glutamine activates uridylyl-removing (UR) activity.</text>
</comment>
<feature type="region of interest" description="Uridylyl-removing" evidence="7">
    <location>
        <begin position="376"/>
        <end position="734"/>
    </location>
</feature>
<dbReference type="SMART" id="SM00471">
    <property type="entry name" value="HDc"/>
    <property type="match status" value="1"/>
</dbReference>
<dbReference type="Pfam" id="PF08335">
    <property type="entry name" value="GlnD_UR_UTase"/>
    <property type="match status" value="1"/>
</dbReference>
<comment type="similarity">
    <text evidence="7">Belongs to the GlnD family.</text>
</comment>
<evidence type="ECO:0000313" key="10">
    <source>
        <dbReference type="EMBL" id="MCP1336408.1"/>
    </source>
</evidence>
<dbReference type="SUPFAM" id="SSF81301">
    <property type="entry name" value="Nucleotidyltransferase"/>
    <property type="match status" value="1"/>
</dbReference>
<dbReference type="PANTHER" id="PTHR47320">
    <property type="entry name" value="BIFUNCTIONAL URIDYLYLTRANSFERASE/URIDYLYL-REMOVING ENZYME"/>
    <property type="match status" value="1"/>
</dbReference>
<dbReference type="EMBL" id="JAMZFT010000002">
    <property type="protein sequence ID" value="MCP1336408.1"/>
    <property type="molecule type" value="Genomic_DNA"/>
</dbReference>
<dbReference type="Gene3D" id="1.10.3090.10">
    <property type="entry name" value="cca-adding enzyme, domain 2"/>
    <property type="match status" value="1"/>
</dbReference>
<sequence length="925" mass="103595">MDTHTDPAMAAPPATPQTLGARIDAALADIADASAVRARLLAELAATREQALADAALRLTNERSAGLAVARDLAEAMDAMVAEGFRVITTRVFPPHNPTDAERIAVLATGGYGRGTLAPGSDIDLLFLFPYKQTSWGESVVEYLLYLLWDLKLKVGQAVRSTDECIRLAREDITIRTAVLEARHITGDADLSATLKERLWKELFSKTGPEFVTAKLAERDARHRAMGDARYVVEPNIKDGKGGLRDLQTLFWIGKYLYNTRDAEALIEHGVFRREEYRLFIKAIRFLWTVRCHLHLLTGRAEERLTFDVQTEMAHRLGYRDHGGTRAVERFMKHYFTVAKDVGDLTRIFCAALEEQQTKPEPRLGRLLPAIFRKPAERRIENFVVRGGRLDAAGHDTFEADPVNLIRLFHVADEAGLDIHPNALQLVRRSLKLVNADLRENPEANRLFLEIMTSRKDPETALRRMNEAGVLGRFVLDFGRIVALMQFNMYHHYTVDEHLIRTIGILSRIEKQELVEDHPLASKIIQGVLSRAVLYVSLFLHDIAKGRPQDHSTVGAKIARKLCPRLGMSDAETETVAWLVENHLVMSDYAQKRDVTDPKTARDFAEIVQSPERLRLLLCLTVADIRAVGPGVWNGWKGELLRQLYYEAEAVIQGGHTKESRTARVAQAKAALAERLSDWPAQDREAYLGRHYDAYWLILDTDTQESHARLMREAGSGPEAFGFAAEPDTFRDVTRISVVMPDHPGIFARIAGALSLASTTIVDAKIFTSHDGMAVDTFWVQDQGGEAVLEDLRLDRIEQTIRKVLAGGTVVPEVLQQKRKRRTREQAFTVAPQVLVDNNASDTHTVLEVNARDRVGLLYDLTRALVRLNLSVSSAHIATYGERAVDVFYVKDMFGLKVTSEAKIRAIETEMLGAITEKPKPKKAA</sequence>
<dbReference type="PIRSF" id="PIRSF006288">
    <property type="entry name" value="PII_uridyltransf"/>
    <property type="match status" value="1"/>
</dbReference>
<evidence type="ECO:0000259" key="8">
    <source>
        <dbReference type="PROSITE" id="PS51671"/>
    </source>
</evidence>
<evidence type="ECO:0000256" key="7">
    <source>
        <dbReference type="HAMAP-Rule" id="MF_00277"/>
    </source>
</evidence>
<gene>
    <name evidence="7" type="primary">glnD</name>
    <name evidence="10" type="ORF">NJQ99_08325</name>
</gene>
<dbReference type="InterPro" id="IPR006674">
    <property type="entry name" value="HD_domain"/>
</dbReference>